<dbReference type="Proteomes" id="UP000199110">
    <property type="component" value="Unassembled WGS sequence"/>
</dbReference>
<keyword evidence="8" id="KW-1185">Reference proteome</keyword>
<dbReference type="STRING" id="390807.SAMN04488095_3465"/>
<evidence type="ECO:0000256" key="5">
    <source>
        <dbReference type="ARBA" id="ARBA00033067"/>
    </source>
</evidence>
<dbReference type="Gene3D" id="3.40.50.720">
    <property type="entry name" value="NAD(P)-binding Rossmann-like Domain"/>
    <property type="match status" value="1"/>
</dbReference>
<dbReference type="Pfam" id="PF01370">
    <property type="entry name" value="Epimerase"/>
    <property type="match status" value="1"/>
</dbReference>
<sequence length="317" mass="34374">MKREISPCLVIGASGFVGRHLVAHLAGQGIAVRAVSRSGEPTFDHPLIEYVKGDMLDVSSLDAMLAGVKSCVQLSTTTKPGSSNADIPFDITSNVVGNVRLLERLADCDEMKLVFISSGGAVYGDPVYWPLDEKHPTNPKSSYGITKLAIEKYIAMFANLNKLDATVLRVSNPFGEHQSFSDGQGVISNFLWRGLNGTQVEIWGDGSAVRDYLYIGDVCEAVLAALRYRGSTPVFNIGFGKGMTVKEIVATVAEVTGSPLQTRFLPGRPTDVSVNVLDCRLAQKELNWKARTPFVDGMRRTAEWMASVKNGKNNGPF</sequence>
<gene>
    <name evidence="7" type="ORF">SAMN04488095_3465</name>
</gene>
<protein>
    <recommendedName>
        <fullName evidence="3">UDP-glucose 4-epimerase</fullName>
    </recommendedName>
    <alternativeName>
        <fullName evidence="5">Galactowaldenase</fullName>
    </alternativeName>
    <alternativeName>
        <fullName evidence="4">UDP-galactose 4-epimerase</fullName>
    </alternativeName>
</protein>
<comment type="similarity">
    <text evidence="2">Belongs to the NAD(P)-dependent epimerase/dehydratase family.</text>
</comment>
<dbReference type="PANTHER" id="PTHR43725:SF53">
    <property type="entry name" value="UDP-ARABINOSE 4-EPIMERASE 1"/>
    <property type="match status" value="1"/>
</dbReference>
<evidence type="ECO:0000256" key="1">
    <source>
        <dbReference type="ARBA" id="ARBA00004947"/>
    </source>
</evidence>
<accession>A0A1I3TJK9</accession>
<evidence type="ECO:0000256" key="2">
    <source>
        <dbReference type="ARBA" id="ARBA00007637"/>
    </source>
</evidence>
<comment type="pathway">
    <text evidence="1">Carbohydrate metabolism; galactose metabolism.</text>
</comment>
<dbReference type="SUPFAM" id="SSF51735">
    <property type="entry name" value="NAD(P)-binding Rossmann-fold domains"/>
    <property type="match status" value="1"/>
</dbReference>
<evidence type="ECO:0000256" key="3">
    <source>
        <dbReference type="ARBA" id="ARBA00018569"/>
    </source>
</evidence>
<proteinExistence type="inferred from homology"/>
<dbReference type="InterPro" id="IPR036291">
    <property type="entry name" value="NAD(P)-bd_dom_sf"/>
</dbReference>
<evidence type="ECO:0000259" key="6">
    <source>
        <dbReference type="Pfam" id="PF01370"/>
    </source>
</evidence>
<organism evidence="7 8">
    <name type="scientific">Jannaschia pohangensis</name>
    <dbReference type="NCBI Taxonomy" id="390807"/>
    <lineage>
        <taxon>Bacteria</taxon>
        <taxon>Pseudomonadati</taxon>
        <taxon>Pseudomonadota</taxon>
        <taxon>Alphaproteobacteria</taxon>
        <taxon>Rhodobacterales</taxon>
        <taxon>Roseobacteraceae</taxon>
        <taxon>Jannaschia</taxon>
    </lineage>
</organism>
<evidence type="ECO:0000256" key="4">
    <source>
        <dbReference type="ARBA" id="ARBA00031367"/>
    </source>
</evidence>
<feature type="domain" description="NAD-dependent epimerase/dehydratase" evidence="6">
    <location>
        <begin position="9"/>
        <end position="238"/>
    </location>
</feature>
<dbReference type="InterPro" id="IPR001509">
    <property type="entry name" value="Epimerase_deHydtase"/>
</dbReference>
<dbReference type="EMBL" id="FORA01000005">
    <property type="protein sequence ID" value="SFJ70810.1"/>
    <property type="molecule type" value="Genomic_DNA"/>
</dbReference>
<evidence type="ECO:0000313" key="8">
    <source>
        <dbReference type="Proteomes" id="UP000199110"/>
    </source>
</evidence>
<dbReference type="PANTHER" id="PTHR43725">
    <property type="entry name" value="UDP-GLUCOSE 4-EPIMERASE"/>
    <property type="match status" value="1"/>
</dbReference>
<dbReference type="AlphaFoldDB" id="A0A1I3TJK9"/>
<name>A0A1I3TJK9_9RHOB</name>
<evidence type="ECO:0000313" key="7">
    <source>
        <dbReference type="EMBL" id="SFJ70810.1"/>
    </source>
</evidence>
<reference evidence="7 8" key="1">
    <citation type="submission" date="2016-10" db="EMBL/GenBank/DDBJ databases">
        <authorList>
            <person name="de Groot N.N."/>
        </authorList>
    </citation>
    <scope>NUCLEOTIDE SEQUENCE [LARGE SCALE GENOMIC DNA]</scope>
    <source>
        <strain evidence="7 8">DSM 19073</strain>
    </source>
</reference>